<reference evidence="2" key="1">
    <citation type="journal article" date="2022" name="bioRxiv">
        <title>Sequencing and chromosome-scale assembly of the giantPleurodeles waltlgenome.</title>
        <authorList>
            <person name="Brown T."/>
            <person name="Elewa A."/>
            <person name="Iarovenko S."/>
            <person name="Subramanian E."/>
            <person name="Araus A.J."/>
            <person name="Petzold A."/>
            <person name="Susuki M."/>
            <person name="Suzuki K.-i.T."/>
            <person name="Hayashi T."/>
            <person name="Toyoda A."/>
            <person name="Oliveira C."/>
            <person name="Osipova E."/>
            <person name="Leigh N.D."/>
            <person name="Simon A."/>
            <person name="Yun M.H."/>
        </authorList>
    </citation>
    <scope>NUCLEOTIDE SEQUENCE</scope>
    <source>
        <strain evidence="2">20211129_DDA</strain>
        <tissue evidence="2">Liver</tissue>
    </source>
</reference>
<comment type="caution">
    <text evidence="2">The sequence shown here is derived from an EMBL/GenBank/DDBJ whole genome shotgun (WGS) entry which is preliminary data.</text>
</comment>
<evidence type="ECO:0000313" key="2">
    <source>
        <dbReference type="EMBL" id="KAJ1148123.1"/>
    </source>
</evidence>
<name>A0AAV7RB92_PLEWA</name>
<dbReference type="Proteomes" id="UP001066276">
    <property type="component" value="Chromosome 5"/>
</dbReference>
<feature type="compositionally biased region" description="Polar residues" evidence="1">
    <location>
        <begin position="30"/>
        <end position="56"/>
    </location>
</feature>
<gene>
    <name evidence="2" type="ORF">NDU88_000963</name>
</gene>
<evidence type="ECO:0000313" key="3">
    <source>
        <dbReference type="Proteomes" id="UP001066276"/>
    </source>
</evidence>
<keyword evidence="3" id="KW-1185">Reference proteome</keyword>
<sequence>MGPISSAEIFRQMAIWVPRDHEYGPGVSLDSENFSGTSKPSTEADQSSVSQPSGSDQALDEPKQLVNRKGKSSHTRAETVVQNNLFFDPENIFHPRSTEWVLSVEVAHYVQERLRKSFSKDVRNTLRLESPLPSLLSKVDGTRELDPSMAMFLKKFAKDLKKGLDRAWRGCQDKLLDISGPLTKVLELAVQVKDSSIVLYCIVL</sequence>
<accession>A0AAV7RB92</accession>
<organism evidence="2 3">
    <name type="scientific">Pleurodeles waltl</name>
    <name type="common">Iberian ribbed newt</name>
    <dbReference type="NCBI Taxonomy" id="8319"/>
    <lineage>
        <taxon>Eukaryota</taxon>
        <taxon>Metazoa</taxon>
        <taxon>Chordata</taxon>
        <taxon>Craniata</taxon>
        <taxon>Vertebrata</taxon>
        <taxon>Euteleostomi</taxon>
        <taxon>Amphibia</taxon>
        <taxon>Batrachia</taxon>
        <taxon>Caudata</taxon>
        <taxon>Salamandroidea</taxon>
        <taxon>Salamandridae</taxon>
        <taxon>Pleurodelinae</taxon>
        <taxon>Pleurodeles</taxon>
    </lineage>
</organism>
<protein>
    <submittedName>
        <fullName evidence="2">Uncharacterized protein</fullName>
    </submittedName>
</protein>
<dbReference type="EMBL" id="JANPWB010000009">
    <property type="protein sequence ID" value="KAJ1148123.1"/>
    <property type="molecule type" value="Genomic_DNA"/>
</dbReference>
<feature type="region of interest" description="Disordered" evidence="1">
    <location>
        <begin position="26"/>
        <end position="75"/>
    </location>
</feature>
<dbReference type="AlphaFoldDB" id="A0AAV7RB92"/>
<proteinExistence type="predicted"/>
<evidence type="ECO:0000256" key="1">
    <source>
        <dbReference type="SAM" id="MobiDB-lite"/>
    </source>
</evidence>